<reference evidence="3" key="2">
    <citation type="submission" date="2018-02" db="UniProtKB">
        <authorList>
            <consortium name="EnsemblPlants"/>
        </authorList>
    </citation>
    <scope>IDENTIFICATION</scope>
    <source>
        <strain evidence="3">Williams 82</strain>
    </source>
</reference>
<evidence type="ECO:0000256" key="1">
    <source>
        <dbReference type="SAM" id="MobiDB-lite"/>
    </source>
</evidence>
<reference evidence="2" key="3">
    <citation type="submission" date="2018-07" db="EMBL/GenBank/DDBJ databases">
        <title>WGS assembly of Glycine max.</title>
        <authorList>
            <person name="Schmutz J."/>
            <person name="Cannon S."/>
            <person name="Schlueter J."/>
            <person name="Ma J."/>
            <person name="Mitros T."/>
            <person name="Nelson W."/>
            <person name="Hyten D."/>
            <person name="Song Q."/>
            <person name="Thelen J."/>
            <person name="Cheng J."/>
            <person name="Xu D."/>
            <person name="Hellsten U."/>
            <person name="May G."/>
            <person name="Yu Y."/>
            <person name="Sakurai T."/>
            <person name="Umezawa T."/>
            <person name="Bhattacharyya M."/>
            <person name="Sandhu D."/>
            <person name="Valliyodan B."/>
            <person name="Lindquist E."/>
            <person name="Peto M."/>
            <person name="Grant D."/>
            <person name="Shu S."/>
            <person name="Goodstein D."/>
            <person name="Barry K."/>
            <person name="Futrell-Griggs M."/>
            <person name="Abernathy B."/>
            <person name="Du J."/>
            <person name="Tian Z."/>
            <person name="Zhu L."/>
            <person name="Gill N."/>
            <person name="Joshi T."/>
            <person name="Libault M."/>
            <person name="Sethuraman A."/>
            <person name="Zhang X."/>
            <person name="Shinozaki K."/>
            <person name="Nguyen H."/>
            <person name="Wing R."/>
            <person name="Cregan P."/>
            <person name="Specht J."/>
            <person name="Grimwood J."/>
            <person name="Rokhsar D."/>
            <person name="Stacey G."/>
            <person name="Shoemaker R."/>
            <person name="Jackson S."/>
        </authorList>
    </citation>
    <scope>NUCLEOTIDE SEQUENCE</scope>
    <source>
        <tissue evidence="2">Callus</tissue>
    </source>
</reference>
<evidence type="ECO:0000313" key="2">
    <source>
        <dbReference type="EMBL" id="KRH36535.1"/>
    </source>
</evidence>
<organism evidence="2">
    <name type="scientific">Glycine max</name>
    <name type="common">Soybean</name>
    <name type="synonym">Glycine hispida</name>
    <dbReference type="NCBI Taxonomy" id="3847"/>
    <lineage>
        <taxon>Eukaryota</taxon>
        <taxon>Viridiplantae</taxon>
        <taxon>Streptophyta</taxon>
        <taxon>Embryophyta</taxon>
        <taxon>Tracheophyta</taxon>
        <taxon>Spermatophyta</taxon>
        <taxon>Magnoliopsida</taxon>
        <taxon>eudicotyledons</taxon>
        <taxon>Gunneridae</taxon>
        <taxon>Pentapetalae</taxon>
        <taxon>rosids</taxon>
        <taxon>fabids</taxon>
        <taxon>Fabales</taxon>
        <taxon>Fabaceae</taxon>
        <taxon>Papilionoideae</taxon>
        <taxon>50 kb inversion clade</taxon>
        <taxon>NPAAA clade</taxon>
        <taxon>indigoferoid/millettioid clade</taxon>
        <taxon>Phaseoleae</taxon>
        <taxon>Glycine</taxon>
        <taxon>Glycine subgen. Soja</taxon>
    </lineage>
</organism>
<proteinExistence type="predicted"/>
<gene>
    <name evidence="3" type="primary">LOC100811764</name>
    <name evidence="2" type="ORF">GLYMA_09G009700</name>
</gene>
<dbReference type="PANTHER" id="PTHR31579:SF92">
    <property type="entry name" value="DUF506 FAMILY PROTEIN"/>
    <property type="match status" value="1"/>
</dbReference>
<dbReference type="AlphaFoldDB" id="K7LB65"/>
<dbReference type="RefSeq" id="XP_006586767.1">
    <property type="nucleotide sequence ID" value="XM_006586704.4"/>
</dbReference>
<dbReference type="Gramene" id="KRH36535">
    <property type="protein sequence ID" value="KRH36535"/>
    <property type="gene ID" value="GLYMA_09G009700"/>
</dbReference>
<evidence type="ECO:0008006" key="5">
    <source>
        <dbReference type="Google" id="ProtNLM"/>
    </source>
</evidence>
<reference evidence="2 3" key="1">
    <citation type="journal article" date="2010" name="Nature">
        <title>Genome sequence of the palaeopolyploid soybean.</title>
        <authorList>
            <person name="Schmutz J."/>
            <person name="Cannon S.B."/>
            <person name="Schlueter J."/>
            <person name="Ma J."/>
            <person name="Mitros T."/>
            <person name="Nelson W."/>
            <person name="Hyten D.L."/>
            <person name="Song Q."/>
            <person name="Thelen J.J."/>
            <person name="Cheng J."/>
            <person name="Xu D."/>
            <person name="Hellsten U."/>
            <person name="May G.D."/>
            <person name="Yu Y."/>
            <person name="Sakurai T."/>
            <person name="Umezawa T."/>
            <person name="Bhattacharyya M.K."/>
            <person name="Sandhu D."/>
            <person name="Valliyodan B."/>
            <person name="Lindquist E."/>
            <person name="Peto M."/>
            <person name="Grant D."/>
            <person name="Shu S."/>
            <person name="Goodstein D."/>
            <person name="Barry K."/>
            <person name="Futrell-Griggs M."/>
            <person name="Abernathy B."/>
            <person name="Du J."/>
            <person name="Tian Z."/>
            <person name="Zhu L."/>
            <person name="Gill N."/>
            <person name="Joshi T."/>
            <person name="Libault M."/>
            <person name="Sethuraman A."/>
            <person name="Zhang X.-C."/>
            <person name="Shinozaki K."/>
            <person name="Nguyen H.T."/>
            <person name="Wing R.A."/>
            <person name="Cregan P."/>
            <person name="Specht J."/>
            <person name="Grimwood J."/>
            <person name="Rokhsar D."/>
            <person name="Stacey G."/>
            <person name="Shoemaker R.C."/>
            <person name="Jackson S.A."/>
        </authorList>
    </citation>
    <scope>NUCLEOTIDE SEQUENCE [LARGE SCALE GENOMIC DNA]</scope>
    <source>
        <strain evidence="3">cv. Williams 82</strain>
        <tissue evidence="2">Callus</tissue>
    </source>
</reference>
<protein>
    <recommendedName>
        <fullName evidence="5">DUF506 family protein</fullName>
    </recommendedName>
</protein>
<dbReference type="OrthoDB" id="548115at2759"/>
<dbReference type="EMBL" id="CM000842">
    <property type="protein sequence ID" value="KRH36535.1"/>
    <property type="molecule type" value="Genomic_DNA"/>
</dbReference>
<dbReference type="InterPro" id="IPR006502">
    <property type="entry name" value="PDDEXK-like"/>
</dbReference>
<dbReference type="PaxDb" id="3847-GLYMA09G01240.2"/>
<feature type="region of interest" description="Disordered" evidence="1">
    <location>
        <begin position="74"/>
        <end position="107"/>
    </location>
</feature>
<dbReference type="EnsemblPlants" id="KRH36535">
    <property type="protein sequence ID" value="KRH36535"/>
    <property type="gene ID" value="GLYMA_09G009700"/>
</dbReference>
<evidence type="ECO:0000313" key="4">
    <source>
        <dbReference type="Proteomes" id="UP000008827"/>
    </source>
</evidence>
<dbReference type="GeneID" id="100811764"/>
<dbReference type="PANTHER" id="PTHR31579">
    <property type="entry name" value="OS03G0796600 PROTEIN"/>
    <property type="match status" value="1"/>
</dbReference>
<keyword evidence="4" id="KW-1185">Reference proteome</keyword>
<dbReference type="Pfam" id="PF04720">
    <property type="entry name" value="PDDEXK_6"/>
    <property type="match status" value="1"/>
</dbReference>
<name>K7LB65_SOYBN</name>
<dbReference type="eggNOG" id="ENOG502QVJD">
    <property type="taxonomic scope" value="Eukaryota"/>
</dbReference>
<dbReference type="OMA" id="WFGAYKR"/>
<sequence>MFIKKLIKFLKVVWCILHNNTLIDMARIPVRFQRVAAAFDADVARVRLCESSGSEHSPESLTDLSDLVKSFMEKNETTTTGEKEEEEEEGGGVHEEELEKTEWSDSEKREMLQSFLYGKEDETDEDERDAKEKIRREVEVAFGLVGNNYKRRLISLLREKGFDAGLCKSKWEKNGRLTAGDYEYIDVNFKGKRYIVEISLAGEFEIARPTDQYSSLLDVFPLIFVGKVEEMKQVVRLMCTAIKGSMKRMKLHIPPWRRNVYMQAKWFGAYKRTTNAVATKRVSLPLSSDESLFPKRSIGFEVRPVKAHKCRDVYATNTGFRTGHLTAVFNSDSLGA</sequence>
<dbReference type="HOGENOM" id="CLU_042726_1_0_1"/>
<accession>K7LB65</accession>
<dbReference type="Proteomes" id="UP000008827">
    <property type="component" value="Chromosome 9"/>
</dbReference>
<dbReference type="NCBIfam" id="TIGR01615">
    <property type="entry name" value="A_thal_3542"/>
    <property type="match status" value="1"/>
</dbReference>
<evidence type="ECO:0000313" key="3">
    <source>
        <dbReference type="EnsemblPlants" id="KRH36535"/>
    </source>
</evidence>
<dbReference type="KEGG" id="gmx:100811764"/>
<feature type="compositionally biased region" description="Basic and acidic residues" evidence="1">
    <location>
        <begin position="91"/>
        <end position="107"/>
    </location>
</feature>